<gene>
    <name evidence="1" type="ORF">RPERSI_LOCUS18330</name>
</gene>
<keyword evidence="2" id="KW-1185">Reference proteome</keyword>
<evidence type="ECO:0000313" key="1">
    <source>
        <dbReference type="EMBL" id="CAG8786143.1"/>
    </source>
</evidence>
<organism evidence="1 2">
    <name type="scientific">Racocetra persica</name>
    <dbReference type="NCBI Taxonomy" id="160502"/>
    <lineage>
        <taxon>Eukaryota</taxon>
        <taxon>Fungi</taxon>
        <taxon>Fungi incertae sedis</taxon>
        <taxon>Mucoromycota</taxon>
        <taxon>Glomeromycotina</taxon>
        <taxon>Glomeromycetes</taxon>
        <taxon>Diversisporales</taxon>
        <taxon>Gigasporaceae</taxon>
        <taxon>Racocetra</taxon>
    </lineage>
</organism>
<dbReference type="Proteomes" id="UP000789920">
    <property type="component" value="Unassembled WGS sequence"/>
</dbReference>
<protein>
    <submittedName>
        <fullName evidence="1">12870_t:CDS:1</fullName>
    </submittedName>
</protein>
<accession>A0ACA9RB86</accession>
<dbReference type="EMBL" id="CAJVQC010048382">
    <property type="protein sequence ID" value="CAG8786143.1"/>
    <property type="molecule type" value="Genomic_DNA"/>
</dbReference>
<reference evidence="1" key="1">
    <citation type="submission" date="2021-06" db="EMBL/GenBank/DDBJ databases">
        <authorList>
            <person name="Kallberg Y."/>
            <person name="Tangrot J."/>
            <person name="Rosling A."/>
        </authorList>
    </citation>
    <scope>NUCLEOTIDE SEQUENCE</scope>
    <source>
        <strain evidence="1">MA461A</strain>
    </source>
</reference>
<name>A0ACA9RB86_9GLOM</name>
<proteinExistence type="predicted"/>
<comment type="caution">
    <text evidence="1">The sequence shown here is derived from an EMBL/GenBank/DDBJ whole genome shotgun (WGS) entry which is preliminary data.</text>
</comment>
<sequence length="139" mass="16586">RVEWAQAHLNDNWNRTFFTDESAFQLFQNTLKRWHKKGQRPICPIPKDHTKIKVWGGFSVKGKSSLFCFTQIMDKKFYVEIVHKHLPEVKNMFGKHWRWQQDNDTKHTSKFAKAFLLENVSELMNWPSNSPDLNPIENL</sequence>
<feature type="non-terminal residue" evidence="1">
    <location>
        <position position="1"/>
    </location>
</feature>
<evidence type="ECO:0000313" key="2">
    <source>
        <dbReference type="Proteomes" id="UP000789920"/>
    </source>
</evidence>